<keyword evidence="2" id="KW-1185">Reference proteome</keyword>
<proteinExistence type="predicted"/>
<sequence length="175" mass="19351">MTAFVHYECLVKPRTNPTEADLELRERLKREQQRGKFKPHSCSIGDLQAIADLESRRRLGKGELSSIAFATRIGQAFITDDQKARKLSVSVGNTLTQTTPHLHSWLIFKNLLTDADHCTVTSQHQSMGGSLAPHFNVAYDLALQCRFNTHLAANLAASASVPTTMPPSPELNPET</sequence>
<evidence type="ECO:0000313" key="1">
    <source>
        <dbReference type="EMBL" id="NYH74622.1"/>
    </source>
</evidence>
<accession>A0A7Y9XNJ5</accession>
<gene>
    <name evidence="1" type="ORF">FHR27_003232</name>
</gene>
<dbReference type="EMBL" id="JACBYV010000001">
    <property type="protein sequence ID" value="NYH74622.1"/>
    <property type="molecule type" value="Genomic_DNA"/>
</dbReference>
<reference evidence="1 2" key="1">
    <citation type="submission" date="2020-07" db="EMBL/GenBank/DDBJ databases">
        <title>Genomic analyses of the natural microbiome of Caenorhabditis elegans.</title>
        <authorList>
            <person name="Samuel B."/>
        </authorList>
    </citation>
    <scope>NUCLEOTIDE SEQUENCE [LARGE SCALE GENOMIC DNA]</scope>
    <source>
        <strain evidence="1 2">BIGb0408</strain>
    </source>
</reference>
<dbReference type="Proteomes" id="UP000578688">
    <property type="component" value="Unassembled WGS sequence"/>
</dbReference>
<evidence type="ECO:0008006" key="3">
    <source>
        <dbReference type="Google" id="ProtNLM"/>
    </source>
</evidence>
<organism evidence="1 2">
    <name type="scientific">Phytopseudomonas flavescens</name>
    <dbReference type="NCBI Taxonomy" id="29435"/>
    <lineage>
        <taxon>Bacteria</taxon>
        <taxon>Pseudomonadati</taxon>
        <taxon>Pseudomonadota</taxon>
        <taxon>Gammaproteobacteria</taxon>
        <taxon>Pseudomonadales</taxon>
        <taxon>Pseudomonadaceae</taxon>
        <taxon>Phytopseudomonas</taxon>
    </lineage>
</organism>
<protein>
    <recommendedName>
        <fullName evidence="3">PIN domain-containing protein</fullName>
    </recommendedName>
</protein>
<comment type="caution">
    <text evidence="1">The sequence shown here is derived from an EMBL/GenBank/DDBJ whole genome shotgun (WGS) entry which is preliminary data.</text>
</comment>
<name>A0A7Y9XNJ5_9GAMM</name>
<dbReference type="RefSeq" id="WP_179539065.1">
    <property type="nucleotide sequence ID" value="NZ_JACBYV010000001.1"/>
</dbReference>
<dbReference type="AlphaFoldDB" id="A0A7Y9XNJ5"/>
<evidence type="ECO:0000313" key="2">
    <source>
        <dbReference type="Proteomes" id="UP000578688"/>
    </source>
</evidence>